<dbReference type="OrthoDB" id="10383895at2759"/>
<dbReference type="KEGG" id="bgt:106067902"/>
<dbReference type="VEuPathDB" id="VectorBase:BGLAX_044355"/>
<feature type="signal peptide" evidence="1">
    <location>
        <begin position="1"/>
        <end position="19"/>
    </location>
</feature>
<gene>
    <name evidence="2" type="primary">106067902</name>
</gene>
<dbReference type="EnsemblMetazoa" id="BGLB025814-RA">
    <property type="protein sequence ID" value="BGLB025814-PA"/>
    <property type="gene ID" value="BGLB025814"/>
</dbReference>
<evidence type="ECO:0000256" key="1">
    <source>
        <dbReference type="SAM" id="SignalP"/>
    </source>
</evidence>
<organism evidence="2 3">
    <name type="scientific">Biomphalaria glabrata</name>
    <name type="common">Bloodfluke planorb</name>
    <name type="synonym">Freshwater snail</name>
    <dbReference type="NCBI Taxonomy" id="6526"/>
    <lineage>
        <taxon>Eukaryota</taxon>
        <taxon>Metazoa</taxon>
        <taxon>Spiralia</taxon>
        <taxon>Lophotrochozoa</taxon>
        <taxon>Mollusca</taxon>
        <taxon>Gastropoda</taxon>
        <taxon>Heterobranchia</taxon>
        <taxon>Euthyneura</taxon>
        <taxon>Panpulmonata</taxon>
        <taxon>Hygrophila</taxon>
        <taxon>Lymnaeoidea</taxon>
        <taxon>Planorbidae</taxon>
        <taxon>Biomphalaria</taxon>
    </lineage>
</organism>
<proteinExistence type="predicted"/>
<feature type="chain" id="PRO_5013242942" description="DUF19 domain-containing protein" evidence="1">
    <location>
        <begin position="20"/>
        <end position="201"/>
    </location>
</feature>
<sequence>MHRLLLMCCISTVLTISEAANVAKRDEQCARLEECPAYTLGLEVLVYLSLPDEKQYEQFCRENNELQKCFDDNKDDCKDNSSLAMVMRGAQVLNFICSAEGKEGLDSISESPCVKYRTALLSAKDEMDPCLQNFTYPAMSNGERFKSINLCSYLDQLKTCILESLKHFCGQNFSNFAKKLVDIDYQEDAEDFGCGQQARQI</sequence>
<evidence type="ECO:0000313" key="3">
    <source>
        <dbReference type="Proteomes" id="UP000076420"/>
    </source>
</evidence>
<accession>A0A2C9L0Z9</accession>
<dbReference type="AlphaFoldDB" id="A0A2C9L0Z9"/>
<dbReference type="Proteomes" id="UP000076420">
    <property type="component" value="Unassembled WGS sequence"/>
</dbReference>
<reference evidence="2" key="1">
    <citation type="submission" date="2020-05" db="UniProtKB">
        <authorList>
            <consortium name="EnsemblMetazoa"/>
        </authorList>
    </citation>
    <scope>IDENTIFICATION</scope>
    <source>
        <strain evidence="2">BB02</strain>
    </source>
</reference>
<dbReference type="VEuPathDB" id="VectorBase:BGLB025814"/>
<protein>
    <recommendedName>
        <fullName evidence="4">DUF19 domain-containing protein</fullName>
    </recommendedName>
</protein>
<keyword evidence="1" id="KW-0732">Signal</keyword>
<evidence type="ECO:0000313" key="2">
    <source>
        <dbReference type="EnsemblMetazoa" id="BGLB025814-PA"/>
    </source>
</evidence>
<name>A0A2C9L0Z9_BIOGL</name>
<evidence type="ECO:0008006" key="4">
    <source>
        <dbReference type="Google" id="ProtNLM"/>
    </source>
</evidence>